<evidence type="ECO:0000256" key="3">
    <source>
        <dbReference type="PIRSR" id="PIRSR037251-1"/>
    </source>
</evidence>
<dbReference type="PIRSF" id="PIRSF037251">
    <property type="entry name" value="Arylacetamide_deacetylase"/>
    <property type="match status" value="1"/>
</dbReference>
<dbReference type="Gene3D" id="3.40.50.1820">
    <property type="entry name" value="alpha/beta hydrolase"/>
    <property type="match status" value="1"/>
</dbReference>
<dbReference type="InterPro" id="IPR029058">
    <property type="entry name" value="AB_hydrolase_fold"/>
</dbReference>
<dbReference type="GO" id="GO:0052689">
    <property type="term" value="F:carboxylic ester hydrolase activity"/>
    <property type="evidence" value="ECO:0007669"/>
    <property type="project" value="InterPro"/>
</dbReference>
<dbReference type="AlphaFoldDB" id="A0A814YW76"/>
<name>A0A814YW76_ADIRI</name>
<feature type="domain" description="Alpha/beta hydrolase fold-3" evidence="4">
    <location>
        <begin position="116"/>
        <end position="198"/>
    </location>
</feature>
<dbReference type="OrthoDB" id="408631at2759"/>
<dbReference type="EMBL" id="CAJNOJ010000170">
    <property type="protein sequence ID" value="CAF1236607.1"/>
    <property type="molecule type" value="Genomic_DNA"/>
</dbReference>
<evidence type="ECO:0000256" key="2">
    <source>
        <dbReference type="ARBA" id="ARBA00022801"/>
    </source>
</evidence>
<dbReference type="PANTHER" id="PTHR48081:SF8">
    <property type="entry name" value="ALPHA_BETA HYDROLASE FOLD-3 DOMAIN-CONTAINING PROTEIN-RELATED"/>
    <property type="match status" value="1"/>
</dbReference>
<feature type="active site" evidence="3">
    <location>
        <position position="196"/>
    </location>
</feature>
<evidence type="ECO:0000313" key="5">
    <source>
        <dbReference type="EMBL" id="CAF1236607.1"/>
    </source>
</evidence>
<dbReference type="InterPro" id="IPR017157">
    <property type="entry name" value="Arylacetamide_deacetylase"/>
</dbReference>
<dbReference type="PANTHER" id="PTHR48081">
    <property type="entry name" value="AB HYDROLASE SUPERFAMILY PROTEIN C4A8.06C"/>
    <property type="match status" value="1"/>
</dbReference>
<evidence type="ECO:0000259" key="4">
    <source>
        <dbReference type="Pfam" id="PF07859"/>
    </source>
</evidence>
<dbReference type="Pfam" id="PF07859">
    <property type="entry name" value="Abhydrolase_3"/>
    <property type="match status" value="2"/>
</dbReference>
<dbReference type="GO" id="GO:0016020">
    <property type="term" value="C:membrane"/>
    <property type="evidence" value="ECO:0007669"/>
    <property type="project" value="InterPro"/>
</dbReference>
<sequence>MGRKLSSLALFGTILAGLFGYLYYVPNSEGVEQMDRIRLLSAAMKLIGFVGKVSETFGFPPAWYIQRNSGLILKKLKPAEIITDIEIRDTTIEGVPVRIYSPINFKNEKTKFLPAVIFYHGGAFYMGSVDTHHPITRDLARQTGFIIISVEYRLAPEHHFPAGLDDCMKVTKYFLNTNNAKKFHIDAQRIAISGDSAGLYSQTQSFVLHCLLFTGGNLAAVIAMRFASESISEIRPRLQVLIYPVVQFFDLMVPSYLTPALHIFHFGRGGQVLELYTGKSISDDILANNHTSLEQRKTYRKYVDWSFIPKKYRQVYKEPISDEMEGNAELIKNAKLVLHRDISPLLVDDSDLAKLPPTYVLTVDHDRLRDEGFIYAGRLKANGVKVVHHHFDNTFHGSLTFLDGLFELNIAHTMLNDIAKYLKENL</sequence>
<comment type="similarity">
    <text evidence="1">Belongs to the 'GDXG' lipolytic enzyme family.</text>
</comment>
<organism evidence="5 6">
    <name type="scientific">Adineta ricciae</name>
    <name type="common">Rotifer</name>
    <dbReference type="NCBI Taxonomy" id="249248"/>
    <lineage>
        <taxon>Eukaryota</taxon>
        <taxon>Metazoa</taxon>
        <taxon>Spiralia</taxon>
        <taxon>Gnathifera</taxon>
        <taxon>Rotifera</taxon>
        <taxon>Eurotatoria</taxon>
        <taxon>Bdelloidea</taxon>
        <taxon>Adinetida</taxon>
        <taxon>Adinetidae</taxon>
        <taxon>Adineta</taxon>
    </lineage>
</organism>
<evidence type="ECO:0000313" key="6">
    <source>
        <dbReference type="Proteomes" id="UP000663852"/>
    </source>
</evidence>
<feature type="active site" evidence="3">
    <location>
        <position position="396"/>
    </location>
</feature>
<evidence type="ECO:0000256" key="1">
    <source>
        <dbReference type="ARBA" id="ARBA00010515"/>
    </source>
</evidence>
<dbReference type="Proteomes" id="UP000663852">
    <property type="component" value="Unassembled WGS sequence"/>
</dbReference>
<protein>
    <recommendedName>
        <fullName evidence="4">Alpha/beta hydrolase fold-3 domain-containing protein</fullName>
    </recommendedName>
</protein>
<comment type="caution">
    <text evidence="5">The sequence shown here is derived from an EMBL/GenBank/DDBJ whole genome shotgun (WGS) entry which is preliminary data.</text>
</comment>
<dbReference type="InterPro" id="IPR013094">
    <property type="entry name" value="AB_hydrolase_3"/>
</dbReference>
<accession>A0A814YW76</accession>
<dbReference type="InterPro" id="IPR050300">
    <property type="entry name" value="GDXG_lipolytic_enzyme"/>
</dbReference>
<keyword evidence="2" id="KW-0378">Hydrolase</keyword>
<feature type="domain" description="Alpha/beta hydrolase fold-3" evidence="4">
    <location>
        <begin position="333"/>
        <end position="398"/>
    </location>
</feature>
<proteinExistence type="inferred from homology"/>
<reference evidence="5" key="1">
    <citation type="submission" date="2021-02" db="EMBL/GenBank/DDBJ databases">
        <authorList>
            <person name="Nowell W R."/>
        </authorList>
    </citation>
    <scope>NUCLEOTIDE SEQUENCE</scope>
</reference>
<gene>
    <name evidence="5" type="ORF">EDS130_LOCUS27225</name>
</gene>
<feature type="active site" evidence="3">
    <location>
        <position position="366"/>
    </location>
</feature>
<dbReference type="SUPFAM" id="SSF53474">
    <property type="entry name" value="alpha/beta-Hydrolases"/>
    <property type="match status" value="1"/>
</dbReference>